<name>A0A180GAM2_PUCT1</name>
<dbReference type="VEuPathDB" id="FungiDB:PTTG_12127"/>
<feature type="region of interest" description="Disordered" evidence="1">
    <location>
        <begin position="322"/>
        <end position="342"/>
    </location>
</feature>
<protein>
    <submittedName>
        <fullName evidence="2 3">Uncharacterized protein</fullName>
    </submittedName>
</protein>
<reference evidence="3 4" key="3">
    <citation type="journal article" date="2017" name="G3 (Bethesda)">
        <title>Comparative analysis highlights variable genome content of wheat rusts and divergence of the mating loci.</title>
        <authorList>
            <person name="Cuomo C.A."/>
            <person name="Bakkeren G."/>
            <person name="Khalil H.B."/>
            <person name="Panwar V."/>
            <person name="Joly D."/>
            <person name="Linning R."/>
            <person name="Sakthikumar S."/>
            <person name="Song X."/>
            <person name="Adiconis X."/>
            <person name="Fan L."/>
            <person name="Goldberg J.M."/>
            <person name="Levin J.Z."/>
            <person name="Young S."/>
            <person name="Zeng Q."/>
            <person name="Anikster Y."/>
            <person name="Bruce M."/>
            <person name="Wang M."/>
            <person name="Yin C."/>
            <person name="McCallum B."/>
            <person name="Szabo L.J."/>
            <person name="Hulbert S."/>
            <person name="Chen X."/>
            <person name="Fellers J.P."/>
        </authorList>
    </citation>
    <scope>NUCLEOTIDE SEQUENCE</scope>
    <source>
        <strain evidence="4">Isolate 1-1 / race 1 (BBBD)</strain>
        <strain evidence="3">isolate 1-1 / race 1 (BBBD)</strain>
    </source>
</reference>
<evidence type="ECO:0000313" key="2">
    <source>
        <dbReference type="EMBL" id="OAV89382.1"/>
    </source>
</evidence>
<dbReference type="Proteomes" id="UP000005240">
    <property type="component" value="Unassembled WGS sequence"/>
</dbReference>
<organism evidence="2">
    <name type="scientific">Puccinia triticina (isolate 1-1 / race 1 (BBBD))</name>
    <name type="common">Brown leaf rust fungus</name>
    <dbReference type="NCBI Taxonomy" id="630390"/>
    <lineage>
        <taxon>Eukaryota</taxon>
        <taxon>Fungi</taxon>
        <taxon>Dikarya</taxon>
        <taxon>Basidiomycota</taxon>
        <taxon>Pucciniomycotina</taxon>
        <taxon>Pucciniomycetes</taxon>
        <taxon>Pucciniales</taxon>
        <taxon>Pucciniaceae</taxon>
        <taxon>Puccinia</taxon>
    </lineage>
</organism>
<sequence>MDEEVDHAPGPVHSPETVPKDVLLRPPRVAPVHLDYCLFVQVRVRPDPPEPGEWRKISPDTNVNESWMVNIQSMTWKHFQSEYIKQIVPGKPFLVDYFQRVNETNKLSWYGKIENDSKYGIQTRIEGQLAFEDFAMQAYDAYPSRVEIRAIMEEPVHALHAEHILIKQLGPLDPSEGSVDTRKYSLPKIPCKRSRIALGGGRDGMTSACQEEPFDGIQVLDPITGLYSAITPKLLRLNPKSPASAPAHYVDMPFYLKVAHLPDTDEVTRARLIVNGIIHWTFFQTSSKGELLKMGFPLGTSRLLSDGVSQLHQYLREHPKGIINDGEVSNGSASTPSTSKLASPKDLDHLETYLNVALIEKNDLLTRALMKIHGIVHWSFFRKSSEDELTELGFSLGTSRLLIAGVVEMQLMMANHSTPKEHSKK</sequence>
<dbReference type="OrthoDB" id="2500879at2759"/>
<proteinExistence type="predicted"/>
<accession>A0A180GAM2</accession>
<gene>
    <name evidence="2" type="ORF">PTTG_12127</name>
</gene>
<evidence type="ECO:0000313" key="4">
    <source>
        <dbReference type="Proteomes" id="UP000005240"/>
    </source>
</evidence>
<dbReference type="EnsemblFungi" id="PTTG_12127-t43_1">
    <property type="protein sequence ID" value="PTTG_12127-t43_1-p1"/>
    <property type="gene ID" value="PTTG_12127"/>
</dbReference>
<evidence type="ECO:0000313" key="3">
    <source>
        <dbReference type="EnsemblFungi" id="PTTG_12127-t43_1-p1"/>
    </source>
</evidence>
<reference evidence="3" key="4">
    <citation type="submission" date="2025-05" db="UniProtKB">
        <authorList>
            <consortium name="EnsemblFungi"/>
        </authorList>
    </citation>
    <scope>IDENTIFICATION</scope>
    <source>
        <strain evidence="3">isolate 1-1 / race 1 (BBBD)</strain>
    </source>
</reference>
<keyword evidence="4" id="KW-1185">Reference proteome</keyword>
<reference evidence="2" key="2">
    <citation type="submission" date="2016-05" db="EMBL/GenBank/DDBJ databases">
        <title>Comparative analysis highlights variable genome content of wheat rusts and divergence of the mating loci.</title>
        <authorList>
            <person name="Cuomo C.A."/>
            <person name="Bakkeren G."/>
            <person name="Szabo L."/>
            <person name="Khalil H."/>
            <person name="Joly D."/>
            <person name="Goldberg J."/>
            <person name="Young S."/>
            <person name="Zeng Q."/>
            <person name="Fellers J."/>
        </authorList>
    </citation>
    <scope>NUCLEOTIDE SEQUENCE [LARGE SCALE GENOMIC DNA]</scope>
    <source>
        <strain evidence="2">1-1 BBBD Race 1</strain>
    </source>
</reference>
<reference evidence="2" key="1">
    <citation type="submission" date="2009-11" db="EMBL/GenBank/DDBJ databases">
        <authorList>
            <consortium name="The Broad Institute Genome Sequencing Platform"/>
            <person name="Ward D."/>
            <person name="Feldgarden M."/>
            <person name="Earl A."/>
            <person name="Young S.K."/>
            <person name="Zeng Q."/>
            <person name="Koehrsen M."/>
            <person name="Alvarado L."/>
            <person name="Berlin A."/>
            <person name="Bochicchio J."/>
            <person name="Borenstein D."/>
            <person name="Chapman S.B."/>
            <person name="Chen Z."/>
            <person name="Engels R."/>
            <person name="Freedman E."/>
            <person name="Gellesch M."/>
            <person name="Goldberg J."/>
            <person name="Griggs A."/>
            <person name="Gujja S."/>
            <person name="Heilman E."/>
            <person name="Heiman D."/>
            <person name="Hepburn T."/>
            <person name="Howarth C."/>
            <person name="Jen D."/>
            <person name="Larson L."/>
            <person name="Lewis B."/>
            <person name="Mehta T."/>
            <person name="Park D."/>
            <person name="Pearson M."/>
            <person name="Roberts A."/>
            <person name="Saif S."/>
            <person name="Shea T."/>
            <person name="Shenoy N."/>
            <person name="Sisk P."/>
            <person name="Stolte C."/>
            <person name="Sykes S."/>
            <person name="Thomson T."/>
            <person name="Walk T."/>
            <person name="White J."/>
            <person name="Yandava C."/>
            <person name="Izard J."/>
            <person name="Baranova O.V."/>
            <person name="Blanton J.M."/>
            <person name="Tanner A.C."/>
            <person name="Dewhirst F.E."/>
            <person name="Haas B."/>
            <person name="Nusbaum C."/>
            <person name="Birren B."/>
        </authorList>
    </citation>
    <scope>NUCLEOTIDE SEQUENCE [LARGE SCALE GENOMIC DNA]</scope>
    <source>
        <strain evidence="2">1-1 BBBD Race 1</strain>
    </source>
</reference>
<dbReference type="EMBL" id="ADAS02000130">
    <property type="protein sequence ID" value="OAV89382.1"/>
    <property type="molecule type" value="Genomic_DNA"/>
</dbReference>
<dbReference type="AlphaFoldDB" id="A0A180GAM2"/>
<feature type="compositionally biased region" description="Polar residues" evidence="1">
    <location>
        <begin position="327"/>
        <end position="341"/>
    </location>
</feature>
<evidence type="ECO:0000256" key="1">
    <source>
        <dbReference type="SAM" id="MobiDB-lite"/>
    </source>
</evidence>